<evidence type="ECO:0000313" key="5">
    <source>
        <dbReference type="Proteomes" id="UP001596956"/>
    </source>
</evidence>
<reference evidence="5" key="1">
    <citation type="journal article" date="2019" name="Int. J. Syst. Evol. Microbiol.">
        <title>The Global Catalogue of Microorganisms (GCM) 10K type strain sequencing project: providing services to taxonomists for standard genome sequencing and annotation.</title>
        <authorList>
            <consortium name="The Broad Institute Genomics Platform"/>
            <consortium name="The Broad Institute Genome Sequencing Center for Infectious Disease"/>
            <person name="Wu L."/>
            <person name="Ma J."/>
        </authorList>
    </citation>
    <scope>NUCLEOTIDE SEQUENCE [LARGE SCALE GENOMIC DNA]</scope>
    <source>
        <strain evidence="5">CCUG 63369</strain>
    </source>
</reference>
<dbReference type="InterPro" id="IPR017871">
    <property type="entry name" value="ABC_transporter-like_CS"/>
</dbReference>
<dbReference type="Gene3D" id="3.40.50.300">
    <property type="entry name" value="P-loop containing nucleotide triphosphate hydrolases"/>
    <property type="match status" value="1"/>
</dbReference>
<name>A0ABW3B9U8_9ACTN</name>
<dbReference type="PANTHER" id="PTHR24220:SF86">
    <property type="entry name" value="ABC TRANSPORTER ABCH.1"/>
    <property type="match status" value="1"/>
</dbReference>
<keyword evidence="5" id="KW-1185">Reference proteome</keyword>
<comment type="caution">
    <text evidence="4">The sequence shown here is derived from an EMBL/GenBank/DDBJ whole genome shotgun (WGS) entry which is preliminary data.</text>
</comment>
<dbReference type="PROSITE" id="PS00211">
    <property type="entry name" value="ABC_TRANSPORTER_1"/>
    <property type="match status" value="1"/>
</dbReference>
<sequence length="210" mass="23238">MIRTEQLTKSFGERTLWRDVDLTVPSGRMLALVGSSGSGKTTLLNCLGLLEQPSSGGIFHGEKNLTRLSAGGRRRFRRTHLGYLFQNYALMDNATITENLDVARRDRRLQAQALERVGLSGRERERVHRMSGGEQQRIALARVIVKRSSLVLADEPTGALDEENGRMVIGTLRQMADEGCAVVVATHNEDVRDACDEVFDVHTQHLAAAV</sequence>
<dbReference type="InterPro" id="IPR015854">
    <property type="entry name" value="ABC_transpr_LolD-like"/>
</dbReference>
<dbReference type="PROSITE" id="PS50893">
    <property type="entry name" value="ABC_TRANSPORTER_2"/>
    <property type="match status" value="1"/>
</dbReference>
<dbReference type="InterPro" id="IPR027417">
    <property type="entry name" value="P-loop_NTPase"/>
</dbReference>
<gene>
    <name evidence="4" type="ORF">ACFQZU_00830</name>
</gene>
<keyword evidence="1" id="KW-0547">Nucleotide-binding</keyword>
<protein>
    <submittedName>
        <fullName evidence="4">ATP-binding cassette domain-containing protein</fullName>
    </submittedName>
</protein>
<keyword evidence="2 4" id="KW-0067">ATP-binding</keyword>
<dbReference type="InterPro" id="IPR003593">
    <property type="entry name" value="AAA+_ATPase"/>
</dbReference>
<evidence type="ECO:0000313" key="4">
    <source>
        <dbReference type="EMBL" id="MFD0799865.1"/>
    </source>
</evidence>
<accession>A0ABW3B9U8</accession>
<dbReference type="InterPro" id="IPR003439">
    <property type="entry name" value="ABC_transporter-like_ATP-bd"/>
</dbReference>
<organism evidence="4 5">
    <name type="scientific">Streptomonospora algeriensis</name>
    <dbReference type="NCBI Taxonomy" id="995084"/>
    <lineage>
        <taxon>Bacteria</taxon>
        <taxon>Bacillati</taxon>
        <taxon>Actinomycetota</taxon>
        <taxon>Actinomycetes</taxon>
        <taxon>Streptosporangiales</taxon>
        <taxon>Nocardiopsidaceae</taxon>
        <taxon>Streptomonospora</taxon>
    </lineage>
</organism>
<dbReference type="Pfam" id="PF00005">
    <property type="entry name" value="ABC_tran"/>
    <property type="match status" value="1"/>
</dbReference>
<evidence type="ECO:0000259" key="3">
    <source>
        <dbReference type="PROSITE" id="PS50893"/>
    </source>
</evidence>
<dbReference type="EMBL" id="JBHTHR010000007">
    <property type="protein sequence ID" value="MFD0799865.1"/>
    <property type="molecule type" value="Genomic_DNA"/>
</dbReference>
<dbReference type="SUPFAM" id="SSF52540">
    <property type="entry name" value="P-loop containing nucleoside triphosphate hydrolases"/>
    <property type="match status" value="1"/>
</dbReference>
<dbReference type="Proteomes" id="UP001596956">
    <property type="component" value="Unassembled WGS sequence"/>
</dbReference>
<feature type="domain" description="ABC transporter" evidence="3">
    <location>
        <begin position="2"/>
        <end position="210"/>
    </location>
</feature>
<proteinExistence type="predicted"/>
<dbReference type="GO" id="GO:0005524">
    <property type="term" value="F:ATP binding"/>
    <property type="evidence" value="ECO:0007669"/>
    <property type="project" value="UniProtKB-KW"/>
</dbReference>
<dbReference type="SMART" id="SM00382">
    <property type="entry name" value="AAA"/>
    <property type="match status" value="1"/>
</dbReference>
<evidence type="ECO:0000256" key="1">
    <source>
        <dbReference type="ARBA" id="ARBA00022741"/>
    </source>
</evidence>
<dbReference type="PANTHER" id="PTHR24220">
    <property type="entry name" value="IMPORT ATP-BINDING PROTEIN"/>
    <property type="match status" value="1"/>
</dbReference>
<evidence type="ECO:0000256" key="2">
    <source>
        <dbReference type="ARBA" id="ARBA00022840"/>
    </source>
</evidence>